<dbReference type="Proteomes" id="UP000284202">
    <property type="component" value="Unassembled WGS sequence"/>
</dbReference>
<dbReference type="RefSeq" id="WP_119747151.1">
    <property type="nucleotide sequence ID" value="NZ_QZCG01000004.1"/>
</dbReference>
<dbReference type="EMBL" id="QZCG01000004">
    <property type="protein sequence ID" value="RJE86396.1"/>
    <property type="molecule type" value="Genomic_DNA"/>
</dbReference>
<accession>A0A418SZP9</accession>
<proteinExistence type="predicted"/>
<keyword evidence="2" id="KW-1185">Reference proteome</keyword>
<dbReference type="AlphaFoldDB" id="A0A418SZP9"/>
<protein>
    <submittedName>
        <fullName evidence="1">Uncharacterized protein</fullName>
    </submittedName>
</protein>
<organism evidence="1 2">
    <name type="scientific">Paracoccus onubensis</name>
    <dbReference type="NCBI Taxonomy" id="1675788"/>
    <lineage>
        <taxon>Bacteria</taxon>
        <taxon>Pseudomonadati</taxon>
        <taxon>Pseudomonadota</taxon>
        <taxon>Alphaproteobacteria</taxon>
        <taxon>Rhodobacterales</taxon>
        <taxon>Paracoccaceae</taxon>
        <taxon>Paracoccus</taxon>
    </lineage>
</organism>
<dbReference type="OrthoDB" id="3180855at2"/>
<sequence>MALYTISEDIEIVVPEGAYVQNRGTGTVEMCPPGEDHGLIIPAFNQAVLVAEGGTFTFKPRQNPTAIIGVYVL</sequence>
<gene>
    <name evidence="1" type="ORF">D3P04_06585</name>
</gene>
<evidence type="ECO:0000313" key="2">
    <source>
        <dbReference type="Proteomes" id="UP000284202"/>
    </source>
</evidence>
<name>A0A418SZP9_9RHOB</name>
<evidence type="ECO:0000313" key="1">
    <source>
        <dbReference type="EMBL" id="RJE86396.1"/>
    </source>
</evidence>
<reference evidence="2" key="1">
    <citation type="submission" date="2018-09" db="EMBL/GenBank/DDBJ databases">
        <title>Acidovorax cavernicola nov. sp. isolated from Gruta de las Maravillas (Aracena, Spain).</title>
        <authorList>
            <person name="Jurado V."/>
            <person name="Gutierrez-Patricio S."/>
            <person name="Gonzalez-Pimentel J.L."/>
            <person name="Miller A.Z."/>
            <person name="Laiz L."/>
            <person name="Saiz-Jimenez C."/>
        </authorList>
    </citation>
    <scope>NUCLEOTIDE SEQUENCE [LARGE SCALE GENOMIC DNA]</scope>
    <source>
        <strain evidence="2">1011MAR3C25</strain>
    </source>
</reference>
<comment type="caution">
    <text evidence="1">The sequence shown here is derived from an EMBL/GenBank/DDBJ whole genome shotgun (WGS) entry which is preliminary data.</text>
</comment>